<keyword evidence="13" id="KW-0418">Kinase</keyword>
<evidence type="ECO:0000256" key="16">
    <source>
        <dbReference type="ARBA" id="ARBA00029570"/>
    </source>
</evidence>
<dbReference type="UniPathway" id="UPA00148">
    <property type="reaction ID" value="UER00236"/>
</dbReference>
<organism evidence="20 21">
    <name type="scientific">Desulfobacca acetoxidans (strain ATCC 700848 / DSM 11109 / ASRB2)</name>
    <dbReference type="NCBI Taxonomy" id="880072"/>
    <lineage>
        <taxon>Bacteria</taxon>
        <taxon>Pseudomonadati</taxon>
        <taxon>Thermodesulfobacteriota</taxon>
        <taxon>Desulfobaccia</taxon>
        <taxon>Desulfobaccales</taxon>
        <taxon>Desulfobaccaceae</taxon>
        <taxon>Desulfobacca</taxon>
    </lineage>
</organism>
<comment type="pathway">
    <text evidence="6">Cofactor biosynthesis; adenosylcobalamin biosynthesis; adenosylcobalamin from cob(II)yrinate a,c-diamide: step 5/7.</text>
</comment>
<dbReference type="EMBL" id="CP002629">
    <property type="protein sequence ID" value="AEB08362.1"/>
    <property type="molecule type" value="Genomic_DNA"/>
</dbReference>
<dbReference type="SUPFAM" id="SSF52540">
    <property type="entry name" value="P-loop containing nucleoside triphosphate hydrolases"/>
    <property type="match status" value="1"/>
</dbReference>
<dbReference type="GO" id="GO:0043752">
    <property type="term" value="F:adenosylcobinamide kinase activity"/>
    <property type="evidence" value="ECO:0007669"/>
    <property type="project" value="UniProtKB-EC"/>
</dbReference>
<protein>
    <recommendedName>
        <fullName evidence="16">Adenosylcobinamide kinase</fullName>
        <ecNumber evidence="8">2.7.1.156</ecNumber>
        <ecNumber evidence="9">2.7.7.62</ecNumber>
    </recommendedName>
    <alternativeName>
        <fullName evidence="17">Adenosylcobinamide-phosphate guanylyltransferase</fullName>
    </alternativeName>
</protein>
<evidence type="ECO:0000256" key="8">
    <source>
        <dbReference type="ARBA" id="ARBA00012016"/>
    </source>
</evidence>
<evidence type="ECO:0000256" key="13">
    <source>
        <dbReference type="ARBA" id="ARBA00022777"/>
    </source>
</evidence>
<keyword evidence="10" id="KW-0169">Cobalamin biosynthesis</keyword>
<keyword evidence="11 20" id="KW-0808">Transferase</keyword>
<feature type="active site" description="GMP-histidine intermediate" evidence="18">
    <location>
        <position position="55"/>
    </location>
</feature>
<dbReference type="PANTHER" id="PTHR34848:SF1">
    <property type="entry name" value="BIFUNCTIONAL ADENOSYLCOBALAMIN BIOSYNTHESIS PROTEIN COBU"/>
    <property type="match status" value="1"/>
</dbReference>
<dbReference type="GO" id="GO:0008820">
    <property type="term" value="F:cobinamide phosphate guanylyltransferase activity"/>
    <property type="evidence" value="ECO:0007669"/>
    <property type="project" value="UniProtKB-EC"/>
</dbReference>
<keyword evidence="12 19" id="KW-0547">Nucleotide-binding</keyword>
<dbReference type="Proteomes" id="UP000000483">
    <property type="component" value="Chromosome"/>
</dbReference>
<evidence type="ECO:0000256" key="17">
    <source>
        <dbReference type="ARBA" id="ARBA00030571"/>
    </source>
</evidence>
<evidence type="ECO:0000256" key="10">
    <source>
        <dbReference type="ARBA" id="ARBA00022573"/>
    </source>
</evidence>
<evidence type="ECO:0000256" key="1">
    <source>
        <dbReference type="ARBA" id="ARBA00000312"/>
    </source>
</evidence>
<dbReference type="GO" id="GO:0009236">
    <property type="term" value="P:cobalamin biosynthetic process"/>
    <property type="evidence" value="ECO:0007669"/>
    <property type="project" value="UniProtKB-UniPathway"/>
</dbReference>
<comment type="pathway">
    <text evidence="5">Cofactor biosynthesis; adenosylcobalamin biosynthesis; adenosylcobalamin from cob(II)yrinate a,c-diamide: step 6/7.</text>
</comment>
<feature type="binding site" evidence="19">
    <location>
        <begin position="14"/>
        <end position="21"/>
    </location>
    <ligand>
        <name>GTP</name>
        <dbReference type="ChEBI" id="CHEBI:37565"/>
    </ligand>
</feature>
<dbReference type="CDD" id="cd00544">
    <property type="entry name" value="CobU"/>
    <property type="match status" value="1"/>
</dbReference>
<proteinExistence type="inferred from homology"/>
<dbReference type="InterPro" id="IPR003203">
    <property type="entry name" value="CobU/CobP"/>
</dbReference>
<evidence type="ECO:0000256" key="5">
    <source>
        <dbReference type="ARBA" id="ARBA00004692"/>
    </source>
</evidence>
<evidence type="ECO:0000256" key="7">
    <source>
        <dbReference type="ARBA" id="ARBA00007490"/>
    </source>
</evidence>
<evidence type="ECO:0000256" key="2">
    <source>
        <dbReference type="ARBA" id="ARBA00000711"/>
    </source>
</evidence>
<reference evidence="21" key="2">
    <citation type="submission" date="2011-03" db="EMBL/GenBank/DDBJ databases">
        <title>The complete genome of Desulfobacca acetoxidans DSM 11109.</title>
        <authorList>
            <consortium name="US DOE Joint Genome Institute (JGI-PGF)"/>
            <person name="Lucas S."/>
            <person name="Copeland A."/>
            <person name="Lapidus A."/>
            <person name="Bruce D."/>
            <person name="Goodwin L."/>
            <person name="Pitluck S."/>
            <person name="Peters L."/>
            <person name="Kyrpides N."/>
            <person name="Mavromatis K."/>
            <person name="Ivanova N."/>
            <person name="Ovchinnikova G."/>
            <person name="Teshima H."/>
            <person name="Detter J.C."/>
            <person name="Han C."/>
            <person name="Land M."/>
            <person name="Hauser L."/>
            <person name="Markowitz V."/>
            <person name="Cheng J.-F."/>
            <person name="Hugenholtz P."/>
            <person name="Woyke T."/>
            <person name="Wu D."/>
            <person name="Spring S."/>
            <person name="Schueler E."/>
            <person name="Brambilla E."/>
            <person name="Klenk H.-P."/>
            <person name="Eisen J.A."/>
        </authorList>
    </citation>
    <scope>NUCLEOTIDE SEQUENCE [LARGE SCALE GENOMIC DNA]</scope>
    <source>
        <strain evidence="21">ATCC 700848 / DSM 11109 / ASRB2</strain>
    </source>
</reference>
<dbReference type="GO" id="GO:0005525">
    <property type="term" value="F:GTP binding"/>
    <property type="evidence" value="ECO:0007669"/>
    <property type="project" value="UniProtKB-KW"/>
</dbReference>
<sequence>MSIVPPFRVAFLSGGAKSGKSTLAQRWAEALPPPRLYVATGEALDEEMAARIAHHQRARGPQWQTWEEPLALAAVLHEANGRYGVILVDCLTLWLSNLLTHDHQFGHPESAADQFCKTLEGLTTPIILVSNEVGWGIVPENSLARRFRDLAGRLNQQVAALADVAVLVVSGLPLYLKGRQIL</sequence>
<evidence type="ECO:0000256" key="18">
    <source>
        <dbReference type="PIRSR" id="PIRSR006135-1"/>
    </source>
</evidence>
<comment type="similarity">
    <text evidence="7">Belongs to the CobU/CobP family.</text>
</comment>
<evidence type="ECO:0000256" key="11">
    <source>
        <dbReference type="ARBA" id="ARBA00022679"/>
    </source>
</evidence>
<dbReference type="KEGG" id="dao:Desac_0476"/>
<feature type="binding site" evidence="19">
    <location>
        <begin position="39"/>
        <end position="41"/>
    </location>
    <ligand>
        <name>GTP</name>
        <dbReference type="ChEBI" id="CHEBI:37565"/>
    </ligand>
</feature>
<evidence type="ECO:0000256" key="3">
    <source>
        <dbReference type="ARBA" id="ARBA00001522"/>
    </source>
</evidence>
<evidence type="ECO:0000256" key="15">
    <source>
        <dbReference type="ARBA" id="ARBA00023134"/>
    </source>
</evidence>
<keyword evidence="21" id="KW-1185">Reference proteome</keyword>
<dbReference type="PANTHER" id="PTHR34848">
    <property type="match status" value="1"/>
</dbReference>
<evidence type="ECO:0000256" key="12">
    <source>
        <dbReference type="ARBA" id="ARBA00022741"/>
    </source>
</evidence>
<accession>F2NF22</accession>
<reference evidence="20 21" key="1">
    <citation type="journal article" date="2011" name="Stand. Genomic Sci.">
        <title>Complete genome sequence of the acetate-degrading sulfate reducer Desulfobacca acetoxidans type strain (ASRB2).</title>
        <authorList>
            <person name="Goker M."/>
            <person name="Teshima H."/>
            <person name="Lapidus A."/>
            <person name="Nolan M."/>
            <person name="Lucas S."/>
            <person name="Hammon N."/>
            <person name="Deshpande S."/>
            <person name="Cheng J.F."/>
            <person name="Tapia R."/>
            <person name="Han C."/>
            <person name="Goodwin L."/>
            <person name="Pitluck S."/>
            <person name="Huntemann M."/>
            <person name="Liolios K."/>
            <person name="Ivanova N."/>
            <person name="Pagani I."/>
            <person name="Mavromatis K."/>
            <person name="Ovchinikova G."/>
            <person name="Pati A."/>
            <person name="Chen A."/>
            <person name="Palaniappan K."/>
            <person name="Land M."/>
            <person name="Hauser L."/>
            <person name="Brambilla E.M."/>
            <person name="Rohde M."/>
            <person name="Spring S."/>
            <person name="Detter J.C."/>
            <person name="Woyke T."/>
            <person name="Bristow J."/>
            <person name="Eisen J.A."/>
            <person name="Markowitz V."/>
            <person name="Hugenholtz P."/>
            <person name="Kyrpides N.C."/>
            <person name="Klenk H.P."/>
        </authorList>
    </citation>
    <scope>NUCLEOTIDE SEQUENCE [LARGE SCALE GENOMIC DNA]</scope>
    <source>
        <strain evidence="21">ATCC 700848 / DSM 11109 / ASRB2</strain>
    </source>
</reference>
<dbReference type="Pfam" id="PF02283">
    <property type="entry name" value="CobU"/>
    <property type="match status" value="1"/>
</dbReference>
<keyword evidence="14" id="KW-0067">ATP-binding</keyword>
<dbReference type="OrthoDB" id="9788370at2"/>
<dbReference type="InterPro" id="IPR027417">
    <property type="entry name" value="P-loop_NTPase"/>
</dbReference>
<dbReference type="Gene3D" id="3.40.50.300">
    <property type="entry name" value="P-loop containing nucleotide triphosphate hydrolases"/>
    <property type="match status" value="1"/>
</dbReference>
<evidence type="ECO:0000256" key="4">
    <source>
        <dbReference type="ARBA" id="ARBA00003889"/>
    </source>
</evidence>
<evidence type="ECO:0000256" key="14">
    <source>
        <dbReference type="ARBA" id="ARBA00022840"/>
    </source>
</evidence>
<dbReference type="PIRSF" id="PIRSF006135">
    <property type="entry name" value="CobU"/>
    <property type="match status" value="1"/>
</dbReference>
<dbReference type="STRING" id="880072.Desac_0476"/>
<dbReference type="GO" id="GO:0005524">
    <property type="term" value="F:ATP binding"/>
    <property type="evidence" value="ECO:0007669"/>
    <property type="project" value="UniProtKB-KW"/>
</dbReference>
<comment type="catalytic activity">
    <reaction evidence="3">
        <text>adenosylcob(III)inamide + GTP = adenosylcob(III)inamide phosphate + GDP + H(+)</text>
        <dbReference type="Rhea" id="RHEA:15765"/>
        <dbReference type="ChEBI" id="CHEBI:2480"/>
        <dbReference type="ChEBI" id="CHEBI:15378"/>
        <dbReference type="ChEBI" id="CHEBI:37565"/>
        <dbReference type="ChEBI" id="CHEBI:58189"/>
        <dbReference type="ChEBI" id="CHEBI:58502"/>
        <dbReference type="EC" id="2.7.1.156"/>
    </reaction>
</comment>
<dbReference type="eggNOG" id="COG2087">
    <property type="taxonomic scope" value="Bacteria"/>
</dbReference>
<dbReference type="EC" id="2.7.7.62" evidence="9"/>
<evidence type="ECO:0000256" key="6">
    <source>
        <dbReference type="ARBA" id="ARBA00005159"/>
    </source>
</evidence>
<evidence type="ECO:0000256" key="9">
    <source>
        <dbReference type="ARBA" id="ARBA00012523"/>
    </source>
</evidence>
<dbReference type="HOGENOM" id="CLU_094161_0_1_7"/>
<feature type="binding site" evidence="19">
    <location>
        <position position="67"/>
    </location>
    <ligand>
        <name>GTP</name>
        <dbReference type="ChEBI" id="CHEBI:37565"/>
    </ligand>
</feature>
<dbReference type="EC" id="2.7.1.156" evidence="8"/>
<dbReference type="AlphaFoldDB" id="F2NF22"/>
<comment type="catalytic activity">
    <reaction evidence="2">
        <text>adenosylcob(III)inamide phosphate + GTP + H(+) = adenosylcob(III)inamide-GDP + diphosphate</text>
        <dbReference type="Rhea" id="RHEA:22712"/>
        <dbReference type="ChEBI" id="CHEBI:15378"/>
        <dbReference type="ChEBI" id="CHEBI:33019"/>
        <dbReference type="ChEBI" id="CHEBI:37565"/>
        <dbReference type="ChEBI" id="CHEBI:58502"/>
        <dbReference type="ChEBI" id="CHEBI:60487"/>
        <dbReference type="EC" id="2.7.7.62"/>
    </reaction>
</comment>
<dbReference type="RefSeq" id="WP_013705475.1">
    <property type="nucleotide sequence ID" value="NC_015388.1"/>
</dbReference>
<comment type="catalytic activity">
    <reaction evidence="1">
        <text>adenosylcob(III)inamide + ATP = adenosylcob(III)inamide phosphate + ADP + H(+)</text>
        <dbReference type="Rhea" id="RHEA:15769"/>
        <dbReference type="ChEBI" id="CHEBI:2480"/>
        <dbReference type="ChEBI" id="CHEBI:15378"/>
        <dbReference type="ChEBI" id="CHEBI:30616"/>
        <dbReference type="ChEBI" id="CHEBI:58502"/>
        <dbReference type="ChEBI" id="CHEBI:456216"/>
        <dbReference type="EC" id="2.7.1.156"/>
    </reaction>
</comment>
<feature type="binding site" evidence="19">
    <location>
        <position position="89"/>
    </location>
    <ligand>
        <name>GTP</name>
        <dbReference type="ChEBI" id="CHEBI:37565"/>
    </ligand>
</feature>
<comment type="function">
    <text evidence="4">Catalyzes ATP-dependent phosphorylation of adenosylcobinamide and addition of GMP to adenosylcobinamide phosphate.</text>
</comment>
<evidence type="ECO:0000256" key="19">
    <source>
        <dbReference type="PIRSR" id="PIRSR006135-2"/>
    </source>
</evidence>
<evidence type="ECO:0000313" key="21">
    <source>
        <dbReference type="Proteomes" id="UP000000483"/>
    </source>
</evidence>
<dbReference type="NCBIfam" id="NF004469">
    <property type="entry name" value="PRK05800.1"/>
    <property type="match status" value="1"/>
</dbReference>
<evidence type="ECO:0000313" key="20">
    <source>
        <dbReference type="EMBL" id="AEB08362.1"/>
    </source>
</evidence>
<keyword evidence="15 19" id="KW-0342">GTP-binding</keyword>
<keyword evidence="20" id="KW-0548">Nucleotidyltransferase</keyword>
<gene>
    <name evidence="20" type="ordered locus">Desac_0476</name>
</gene>
<name>F2NF22_DESAR</name>